<keyword evidence="3" id="KW-1185">Reference proteome</keyword>
<dbReference type="Pfam" id="PF13883">
    <property type="entry name" value="CREG_beta-barrel"/>
    <property type="match status" value="1"/>
</dbReference>
<dbReference type="Gene3D" id="3.20.180.10">
    <property type="entry name" value="PNP-oxidase-like"/>
    <property type="match status" value="1"/>
</dbReference>
<dbReference type="Proteomes" id="UP000007058">
    <property type="component" value="Chromosome"/>
</dbReference>
<accession>Q2W988</accession>
<dbReference type="SUPFAM" id="SSF50475">
    <property type="entry name" value="FMN-binding split barrel"/>
    <property type="match status" value="1"/>
</dbReference>
<sequence length="295" mass="30771">MIIASAAAEMQSGGIPVSSPQFPERPVSAMIVAQATPRRRSATGTMGGCMSDGSEGTATLPANNRAALRQVVRAARKAALATSLAGGRDNHPYVSLVTLAFDHDLSPILLLSRLADHTRNLLADGRAALLLDGTDGLANPQTGPRVTLTGRVAEDGDPRLRRRFLARHPGAELYAGFGDFAIWRMTVERAHFVGGFGRAVWFDAPLVPEDEAAFVAAAEEGALVEINDAHAALVAALAAQAGGDGAMAWRLAGIDPDGCELGAGEAVLRLAFDSAPDRSCSPLSWLQSLVASQSK</sequence>
<organism evidence="2 3">
    <name type="scientific">Paramagnetospirillum magneticum (strain ATCC 700264 / AMB-1)</name>
    <name type="common">Magnetospirillum magneticum</name>
    <dbReference type="NCBI Taxonomy" id="342108"/>
    <lineage>
        <taxon>Bacteria</taxon>
        <taxon>Pseudomonadati</taxon>
        <taxon>Pseudomonadota</taxon>
        <taxon>Alphaproteobacteria</taxon>
        <taxon>Rhodospirillales</taxon>
        <taxon>Magnetospirillaceae</taxon>
        <taxon>Paramagnetospirillum</taxon>
    </lineage>
</organism>
<feature type="domain" description="CREG-like beta-barrel" evidence="1">
    <location>
        <begin position="69"/>
        <end position="201"/>
    </location>
</feature>
<dbReference type="PANTHER" id="PTHR13343:SF17">
    <property type="entry name" value="CELLULAR REPRESSOR OF E1A-STIMULATED GENES, ISOFORM A"/>
    <property type="match status" value="1"/>
</dbReference>
<proteinExistence type="predicted"/>
<dbReference type="Gene3D" id="2.30.110.10">
    <property type="entry name" value="Electron Transport, Fmn-binding Protein, Chain A"/>
    <property type="match status" value="1"/>
</dbReference>
<dbReference type="AlphaFoldDB" id="Q2W988"/>
<dbReference type="HOGENOM" id="CLU_053419_1_1_5"/>
<dbReference type="PANTHER" id="PTHR13343">
    <property type="entry name" value="CREG1 PROTEIN"/>
    <property type="match status" value="1"/>
</dbReference>
<dbReference type="STRING" id="342108.amb0783"/>
<dbReference type="InterPro" id="IPR055343">
    <property type="entry name" value="CREG_beta-barrel"/>
</dbReference>
<dbReference type="GO" id="GO:0005737">
    <property type="term" value="C:cytoplasm"/>
    <property type="evidence" value="ECO:0007669"/>
    <property type="project" value="UniProtKB-ARBA"/>
</dbReference>
<gene>
    <name evidence="2" type="ordered locus">amb0783</name>
</gene>
<dbReference type="InterPro" id="IPR012349">
    <property type="entry name" value="Split_barrel_FMN-bd"/>
</dbReference>
<reference evidence="2 3" key="1">
    <citation type="journal article" date="2005" name="DNA Res.">
        <title>Complete genome sequence of the facultative anaerobic magnetotactic bacterium Magnetospirillum sp. strain AMB-1.</title>
        <authorList>
            <person name="Matsunaga T."/>
            <person name="Okamura Y."/>
            <person name="Fukuda Y."/>
            <person name="Wahyudi A.T."/>
            <person name="Murase Y."/>
            <person name="Takeyama H."/>
        </authorList>
    </citation>
    <scope>NUCLEOTIDE SEQUENCE [LARGE SCALE GENOMIC DNA]</scope>
    <source>
        <strain evidence="3">ATCC 700264 / AMB-1</strain>
    </source>
</reference>
<protein>
    <submittedName>
        <fullName evidence="2">Heme iron utilization protein</fullName>
    </submittedName>
</protein>
<evidence type="ECO:0000313" key="2">
    <source>
        <dbReference type="EMBL" id="BAE49587.1"/>
    </source>
</evidence>
<dbReference type="InterPro" id="IPR037119">
    <property type="entry name" value="Haem_oxidase_HugZ-like_sf"/>
</dbReference>
<dbReference type="EMBL" id="AP007255">
    <property type="protein sequence ID" value="BAE49587.1"/>
    <property type="molecule type" value="Genomic_DNA"/>
</dbReference>
<evidence type="ECO:0000313" key="3">
    <source>
        <dbReference type="Proteomes" id="UP000007058"/>
    </source>
</evidence>
<evidence type="ECO:0000259" key="1">
    <source>
        <dbReference type="Pfam" id="PF13883"/>
    </source>
</evidence>
<dbReference type="KEGG" id="mag:amb0783"/>
<name>Q2W988_PARM1</name>